<comment type="function">
    <text evidence="11">N-methyltransferase that catalyzes the formation of anserine (beta-alanyl-N(Pi)-methyl-L-histidine) from carnosine. Anserine, a methylated derivative of carnosine (beta-alanyl-L-histidine), is an abundant constituent of vertebrate skeletal muscles. Also methylates other L-histidine-containing di- and tripeptides such as Gly-Gly-His, Gly-His and homocarnosine (GABA-His).</text>
</comment>
<dbReference type="OMA" id="GSMSMCA"/>
<dbReference type="GeneTree" id="ENSGT00390000005323"/>
<evidence type="ECO:0000256" key="10">
    <source>
        <dbReference type="ARBA" id="ARBA00023242"/>
    </source>
</evidence>
<dbReference type="GO" id="GO:0030735">
    <property type="term" value="F:carnosine N-methyltransferase activity"/>
    <property type="evidence" value="ECO:0007669"/>
    <property type="project" value="UniProtKB-EC"/>
</dbReference>
<reference evidence="12" key="2">
    <citation type="submission" date="2025-09" db="UniProtKB">
        <authorList>
            <consortium name="Ensembl"/>
        </authorList>
    </citation>
    <scope>IDENTIFICATION</scope>
</reference>
<evidence type="ECO:0000256" key="11">
    <source>
        <dbReference type="ARBA" id="ARBA00054322"/>
    </source>
</evidence>
<evidence type="ECO:0000256" key="4">
    <source>
        <dbReference type="ARBA" id="ARBA00012003"/>
    </source>
</evidence>
<accession>S4RCY8</accession>
<evidence type="ECO:0000256" key="9">
    <source>
        <dbReference type="ARBA" id="ARBA00022691"/>
    </source>
</evidence>
<sequence length="354" mass="41028">ESEGDRQEREHFWRVVNAFRYYRAYALERVRRAERELRALPPAHRRLLRDAALPGHLQCVRARVEHNQELLHDIILGTAEHMFENKRYRPLALEAEPTPATAFDMDKLKSTLKQLVRDWSSEGQGERDSCYRPILNAIQTYLGAGPRVLVPGSGLGRLAWEIARLGYSCQGNEFSLFMLFTSHYILNRCHEVDSVRLYPWVLQFSNTRRAWDRVRPVLVPDVDPSALPPGADFSMSAGDFLEVYSLDMDVWDCVATCFFLDTAHNVIAYIELIWKVLKPGGVWINMGPLLYHFENMVGESSLELSYDQIRQVIVQVGFVFEEENECVHATYTENERSMLRYIYDCVFFVVRKPA</sequence>
<evidence type="ECO:0000256" key="8">
    <source>
        <dbReference type="ARBA" id="ARBA00022679"/>
    </source>
</evidence>
<comment type="subcellular location">
    <subcellularLocation>
        <location evidence="2">Cytoplasm</location>
        <location evidence="2">Cytosol</location>
    </subcellularLocation>
    <subcellularLocation>
        <location evidence="1">Nucleus</location>
    </subcellularLocation>
</comment>
<dbReference type="Ensembl" id="ENSPMAT00000003085.1">
    <property type="protein sequence ID" value="ENSPMAP00000003070.1"/>
    <property type="gene ID" value="ENSPMAG00000002822.1"/>
</dbReference>
<dbReference type="Gene3D" id="3.40.50.150">
    <property type="entry name" value="Vaccinia Virus protein VP39"/>
    <property type="match status" value="1"/>
</dbReference>
<dbReference type="FunFam" id="3.40.50.150:FF:000094">
    <property type="entry name" value="Carnosine N-methyltransferase 1"/>
    <property type="match status" value="1"/>
</dbReference>
<evidence type="ECO:0000256" key="6">
    <source>
        <dbReference type="ARBA" id="ARBA00022490"/>
    </source>
</evidence>
<evidence type="ECO:0000256" key="5">
    <source>
        <dbReference type="ARBA" id="ARBA00015448"/>
    </source>
</evidence>
<keyword evidence="6" id="KW-0963">Cytoplasm</keyword>
<dbReference type="GO" id="GO:0005829">
    <property type="term" value="C:cytosol"/>
    <property type="evidence" value="ECO:0007669"/>
    <property type="project" value="UniProtKB-SubCell"/>
</dbReference>
<evidence type="ECO:0000256" key="3">
    <source>
        <dbReference type="ARBA" id="ARBA00010086"/>
    </source>
</evidence>
<organism evidence="12">
    <name type="scientific">Petromyzon marinus</name>
    <name type="common">Sea lamprey</name>
    <dbReference type="NCBI Taxonomy" id="7757"/>
    <lineage>
        <taxon>Eukaryota</taxon>
        <taxon>Metazoa</taxon>
        <taxon>Chordata</taxon>
        <taxon>Craniata</taxon>
        <taxon>Vertebrata</taxon>
        <taxon>Cyclostomata</taxon>
        <taxon>Hyperoartia</taxon>
        <taxon>Petromyzontiformes</taxon>
        <taxon>Petromyzontidae</taxon>
        <taxon>Petromyzon</taxon>
    </lineage>
</organism>
<dbReference type="PANTHER" id="PTHR12303:SF6">
    <property type="entry name" value="CARNOSINE N-METHYLTRANSFERASE"/>
    <property type="match status" value="1"/>
</dbReference>
<dbReference type="InterPro" id="IPR029063">
    <property type="entry name" value="SAM-dependent_MTases_sf"/>
</dbReference>
<keyword evidence="10" id="KW-0539">Nucleus</keyword>
<dbReference type="STRING" id="7757.ENSPMAP00000003070"/>
<protein>
    <recommendedName>
        <fullName evidence="5">Carnosine N-methyltransferase</fullName>
        <ecNumber evidence="4">2.1.1.22</ecNumber>
    </recommendedName>
</protein>
<dbReference type="SUPFAM" id="SSF53335">
    <property type="entry name" value="S-adenosyl-L-methionine-dependent methyltransferases"/>
    <property type="match status" value="1"/>
</dbReference>
<dbReference type="GO" id="GO:0005634">
    <property type="term" value="C:nucleus"/>
    <property type="evidence" value="ECO:0007669"/>
    <property type="project" value="UniProtKB-SubCell"/>
</dbReference>
<dbReference type="PANTHER" id="PTHR12303">
    <property type="entry name" value="CARNOSINE N-METHYLTRANSFERASE"/>
    <property type="match status" value="1"/>
</dbReference>
<dbReference type="EC" id="2.1.1.22" evidence="4"/>
<dbReference type="SMART" id="SM01296">
    <property type="entry name" value="N2227"/>
    <property type="match status" value="1"/>
</dbReference>
<dbReference type="AlphaFoldDB" id="S4RCY8"/>
<proteinExistence type="inferred from homology"/>
<keyword evidence="8" id="KW-0808">Transferase</keyword>
<keyword evidence="9" id="KW-0949">S-adenosyl-L-methionine</keyword>
<evidence type="ECO:0000256" key="7">
    <source>
        <dbReference type="ARBA" id="ARBA00022603"/>
    </source>
</evidence>
<evidence type="ECO:0000313" key="12">
    <source>
        <dbReference type="Ensembl" id="ENSPMAP00000003070.1"/>
    </source>
</evidence>
<dbReference type="InterPro" id="IPR012901">
    <property type="entry name" value="CARME"/>
</dbReference>
<reference evidence="12" key="1">
    <citation type="submission" date="2025-08" db="UniProtKB">
        <authorList>
            <consortium name="Ensembl"/>
        </authorList>
    </citation>
    <scope>IDENTIFICATION</scope>
</reference>
<evidence type="ECO:0000256" key="2">
    <source>
        <dbReference type="ARBA" id="ARBA00004514"/>
    </source>
</evidence>
<dbReference type="Pfam" id="PF07942">
    <property type="entry name" value="CARME"/>
    <property type="match status" value="1"/>
</dbReference>
<dbReference type="GO" id="GO:0035498">
    <property type="term" value="P:carnosine metabolic process"/>
    <property type="evidence" value="ECO:0007669"/>
    <property type="project" value="UniProtKB-ARBA"/>
</dbReference>
<keyword evidence="7" id="KW-0489">Methyltransferase</keyword>
<name>S4RCY8_PETMA</name>
<evidence type="ECO:0000256" key="1">
    <source>
        <dbReference type="ARBA" id="ARBA00004123"/>
    </source>
</evidence>
<dbReference type="HOGENOM" id="CLU_030612_0_0_1"/>
<dbReference type="GO" id="GO:0032259">
    <property type="term" value="P:methylation"/>
    <property type="evidence" value="ECO:0007669"/>
    <property type="project" value="UniProtKB-KW"/>
</dbReference>
<comment type="similarity">
    <text evidence="3">Belongs to the carnosine N-methyltransferase family.</text>
</comment>